<sequence length="432" mass="46792">MRIVGLDEAVGVVQHGDRVYVHGGVCTPRVLVEGLVAIRQDLRDVEIVHLHTDAPAPYVEPGMEERFRHNALFIGPNVRQAVQEGRADYTPIFLSDIPRQFEPGGALPLDVAFIQVSPPDREGRCTLGVSVDCAMAAAIHARTVVAQVNPRMPRTFGHSLDASFIDLAIEVDEPLPQVVLEEPGPEAMDIGRHVAGLVADGSTLQMGIGTIPSAVLRHLAGHRDLGVHTEMFTQALLPLIRAGVVNGARKTRDRGKVVSAFAVGNQELYDFVDWNPEVEFHPVDYTNDVDVIASQERMVAINSALSVDLTGQVVADSIGPRFYSGIGGQVDFIRGAARSKGGVPIIALPSTAKGGTVSRICPELAPASGVVTTRGDVHWVVTEYGARNLHGRTIRERARMLIEIAHPKFREELARRATELGYLGRHEHIPGL</sequence>
<dbReference type="InterPro" id="IPR038460">
    <property type="entry name" value="AcetylCoA_hyd_C_sf"/>
</dbReference>
<feature type="domain" description="Acetyl-CoA hydrolase/transferase C-terminal" evidence="4">
    <location>
        <begin position="264"/>
        <end position="416"/>
    </location>
</feature>
<comment type="similarity">
    <text evidence="1">Belongs to the acetyl-CoA hydrolase/transferase family.</text>
</comment>
<dbReference type="InterPro" id="IPR026888">
    <property type="entry name" value="AcetylCoA_hyd_C"/>
</dbReference>
<name>A0ABX6C277_9CHLR</name>
<dbReference type="Proteomes" id="UP000326331">
    <property type="component" value="Chromosome"/>
</dbReference>
<dbReference type="PANTHER" id="PTHR21432">
    <property type="entry name" value="ACETYL-COA HYDROLASE-RELATED"/>
    <property type="match status" value="1"/>
</dbReference>
<reference evidence="5 6" key="2">
    <citation type="submission" date="2019-10" db="EMBL/GenBank/DDBJ databases">
        <title>Thermopilla bonchosmolovskayae gen. nov., sp. nov., a moderately thermophilic Chloroflexi bacterium from a Chukotka hot spring (Arctic, Russia), representing a novel classis Thermopillaia, which include previously uncultivated lineage OLB14.</title>
        <authorList>
            <person name="Kochetkova T.V."/>
            <person name="Zayulina K.S."/>
            <person name="Zhigarkov V.S."/>
            <person name="Minaev N.V."/>
            <person name="Novikov A."/>
            <person name="Toshchakov S.V."/>
            <person name="Elcheninov A.G."/>
            <person name="Kublanov I.V."/>
        </authorList>
    </citation>
    <scope>NUCLEOTIDE SEQUENCE [LARGE SCALE GENOMIC DNA]</scope>
    <source>
        <strain evidence="5 6">3753O</strain>
    </source>
</reference>
<dbReference type="Pfam" id="PF13336">
    <property type="entry name" value="AcetylCoA_hyd_C"/>
    <property type="match status" value="1"/>
</dbReference>
<dbReference type="Gene3D" id="3.40.1080.20">
    <property type="entry name" value="Acetyl-CoA hydrolase/transferase C-terminal domain"/>
    <property type="match status" value="1"/>
</dbReference>
<keyword evidence="5" id="KW-0378">Hydrolase</keyword>
<organism evidence="5 6">
    <name type="scientific">Tepidiforma bonchosmolovskayae</name>
    <dbReference type="NCBI Taxonomy" id="2601677"/>
    <lineage>
        <taxon>Bacteria</taxon>
        <taxon>Bacillati</taxon>
        <taxon>Chloroflexota</taxon>
        <taxon>Tepidiformia</taxon>
        <taxon>Tepidiformales</taxon>
        <taxon>Tepidiformaceae</taxon>
        <taxon>Tepidiforma</taxon>
    </lineage>
</organism>
<dbReference type="GO" id="GO:0016787">
    <property type="term" value="F:hydrolase activity"/>
    <property type="evidence" value="ECO:0007669"/>
    <property type="project" value="UniProtKB-KW"/>
</dbReference>
<evidence type="ECO:0000313" key="6">
    <source>
        <dbReference type="Proteomes" id="UP000326331"/>
    </source>
</evidence>
<dbReference type="PANTHER" id="PTHR21432:SF20">
    <property type="entry name" value="ACETYL-COA HYDROLASE"/>
    <property type="match status" value="1"/>
</dbReference>
<protein>
    <submittedName>
        <fullName evidence="5">Acetyl-CoA hydrolase/transferase family protein</fullName>
    </submittedName>
</protein>
<dbReference type="Gene3D" id="3.40.1080.10">
    <property type="entry name" value="Glutaconate Coenzyme A-transferase"/>
    <property type="match status" value="1"/>
</dbReference>
<dbReference type="Pfam" id="PF02550">
    <property type="entry name" value="AcetylCoA_hydro"/>
    <property type="match status" value="1"/>
</dbReference>
<dbReference type="Gene3D" id="3.30.750.70">
    <property type="entry name" value="4-hydroxybutyrate coenzyme like domains"/>
    <property type="match status" value="1"/>
</dbReference>
<evidence type="ECO:0000313" key="5">
    <source>
        <dbReference type="EMBL" id="QFG03387.1"/>
    </source>
</evidence>
<gene>
    <name evidence="5" type="ORF">Tbon_08765</name>
</gene>
<keyword evidence="2" id="KW-0808">Transferase</keyword>
<feature type="domain" description="Acetyl-CoA hydrolase/transferase N-terminal" evidence="3">
    <location>
        <begin position="7"/>
        <end position="157"/>
    </location>
</feature>
<accession>A0ABX6C277</accession>
<reference evidence="5 6" key="1">
    <citation type="submission" date="2019-08" db="EMBL/GenBank/DDBJ databases">
        <authorList>
            <person name="Toschakov S.V."/>
        </authorList>
    </citation>
    <scope>NUCLEOTIDE SEQUENCE [LARGE SCALE GENOMIC DNA]</scope>
    <source>
        <strain evidence="5 6">3753O</strain>
    </source>
</reference>
<keyword evidence="6" id="KW-1185">Reference proteome</keyword>
<dbReference type="SUPFAM" id="SSF100950">
    <property type="entry name" value="NagB/RpiA/CoA transferase-like"/>
    <property type="match status" value="2"/>
</dbReference>
<dbReference type="InterPro" id="IPR003702">
    <property type="entry name" value="ActCoA_hydro_N"/>
</dbReference>
<evidence type="ECO:0000256" key="1">
    <source>
        <dbReference type="ARBA" id="ARBA00009632"/>
    </source>
</evidence>
<dbReference type="EMBL" id="CP042829">
    <property type="protein sequence ID" value="QFG03387.1"/>
    <property type="molecule type" value="Genomic_DNA"/>
</dbReference>
<dbReference type="InterPro" id="IPR046433">
    <property type="entry name" value="ActCoA_hydro"/>
</dbReference>
<dbReference type="RefSeq" id="WP_158067350.1">
    <property type="nucleotide sequence ID" value="NZ_CP042829.1"/>
</dbReference>
<evidence type="ECO:0000259" key="4">
    <source>
        <dbReference type="Pfam" id="PF13336"/>
    </source>
</evidence>
<proteinExistence type="inferred from homology"/>
<evidence type="ECO:0000259" key="3">
    <source>
        <dbReference type="Pfam" id="PF02550"/>
    </source>
</evidence>
<evidence type="ECO:0000256" key="2">
    <source>
        <dbReference type="ARBA" id="ARBA00022679"/>
    </source>
</evidence>
<dbReference type="InterPro" id="IPR037171">
    <property type="entry name" value="NagB/RpiA_transferase-like"/>
</dbReference>